<dbReference type="EMBL" id="AOKY01000319">
    <property type="protein sequence ID" value="KDB23120.1"/>
    <property type="molecule type" value="Genomic_DNA"/>
</dbReference>
<reference evidence="4 5" key="1">
    <citation type="submission" date="2014-02" db="EMBL/GenBank/DDBJ databases">
        <title>The Genome Sequence of Trichophyton interdigitale MR816.</title>
        <authorList>
            <consortium name="The Broad Institute Genomics Platform"/>
            <person name="Cuomo C.A."/>
            <person name="White T.C."/>
            <person name="Graser Y."/>
            <person name="Martinez-Rossi N."/>
            <person name="Heitman J."/>
            <person name="Young S.K."/>
            <person name="Zeng Q."/>
            <person name="Gargeya S."/>
            <person name="Abouelleil A."/>
            <person name="Alvarado L."/>
            <person name="Chapman S.B."/>
            <person name="Gainer-Dewar J."/>
            <person name="Goldberg J."/>
            <person name="Griggs A."/>
            <person name="Gujja S."/>
            <person name="Hansen M."/>
            <person name="Howarth C."/>
            <person name="Imamovic A."/>
            <person name="Larimer J."/>
            <person name="Martinez D."/>
            <person name="Murphy C."/>
            <person name="Pearson M.D."/>
            <person name="Persinoti G."/>
            <person name="Poon T."/>
            <person name="Priest M."/>
            <person name="Roberts A.D."/>
            <person name="Saif S."/>
            <person name="Shea T.D."/>
            <person name="Sykes S.N."/>
            <person name="Wortman J."/>
            <person name="Nusbaum C."/>
            <person name="Birren B."/>
        </authorList>
    </citation>
    <scope>NUCLEOTIDE SEQUENCE [LARGE SCALE GENOMIC DNA]</scope>
    <source>
        <strain evidence="4 5">MR816</strain>
    </source>
</reference>
<dbReference type="OrthoDB" id="5772781at2759"/>
<dbReference type="InterPro" id="IPR016477">
    <property type="entry name" value="Fructo-/Ketosamine-3-kinase"/>
</dbReference>
<dbReference type="GO" id="GO:0102193">
    <property type="term" value="F:protein-ribulosamine 3-kinase activity"/>
    <property type="evidence" value="ECO:0007669"/>
    <property type="project" value="UniProtKB-EC"/>
</dbReference>
<dbReference type="Gene3D" id="3.90.1200.10">
    <property type="match status" value="1"/>
</dbReference>
<keyword evidence="5" id="KW-1185">Reference proteome</keyword>
<evidence type="ECO:0000313" key="5">
    <source>
        <dbReference type="Proteomes" id="UP000024533"/>
    </source>
</evidence>
<dbReference type="InterPro" id="IPR011009">
    <property type="entry name" value="Kinase-like_dom_sf"/>
</dbReference>
<comment type="catalytic activity">
    <reaction evidence="2">
        <text>N(6)-D-ribulosyl-L-lysyl-[protein] + ATP = N(6)-(3-O-phospho-D-ribulosyl)-L-lysyl-[protein] + ADP + H(+)</text>
        <dbReference type="Rhea" id="RHEA:48432"/>
        <dbReference type="Rhea" id="RHEA-COMP:12103"/>
        <dbReference type="Rhea" id="RHEA-COMP:12104"/>
        <dbReference type="ChEBI" id="CHEBI:15378"/>
        <dbReference type="ChEBI" id="CHEBI:30616"/>
        <dbReference type="ChEBI" id="CHEBI:90418"/>
        <dbReference type="ChEBI" id="CHEBI:90420"/>
        <dbReference type="ChEBI" id="CHEBI:456216"/>
        <dbReference type="EC" id="2.7.1.172"/>
    </reaction>
    <physiologicalReaction direction="left-to-right" evidence="2">
        <dbReference type="Rhea" id="RHEA:48433"/>
    </physiologicalReaction>
</comment>
<dbReference type="AlphaFoldDB" id="A0A059J5J4"/>
<feature type="compositionally biased region" description="Basic and acidic residues" evidence="3">
    <location>
        <begin position="1"/>
        <end position="14"/>
    </location>
</feature>
<sequence length="347" mass="39529">MPIDHPHANRRNDVAPEDEIEPPKTYESIALDGAVIESFPIPGTKEAKGPSAPVMCEGEFESIKAINGVSPTLAPKPWAWGKYKNEDSYFMLTDFREVGQQPPDPAKFTERLAGMHKNSVSPTGKFGFHTTTCHGTITQVTDTWEQSWAVLYRKQLGHMFAMDLAKHGRWPEFEQLCDMTLNKVVPRLLEPLQSDGRSIKPCLLHGDCWDENTATDRATQEPFIFDAGSFYGHNEYDIGNWRALRHRLSEPRYVESYKKNFEPSEPKDDWNGRNLLYSLRFNTGTSILIDKCGQREAVFEGMKELCRMYFPDDGQMISQSLLRPAAGDSKPMDKDCDEKEDREEVLN</sequence>
<protein>
    <recommendedName>
        <fullName evidence="1">protein-ribulosamine 3-kinase</fullName>
        <ecNumber evidence="1">2.7.1.172</ecNumber>
    </recommendedName>
</protein>
<name>A0A059J5J4_TRIIM</name>
<dbReference type="SUPFAM" id="SSF56112">
    <property type="entry name" value="Protein kinase-like (PK-like)"/>
    <property type="match status" value="1"/>
</dbReference>
<evidence type="ECO:0000256" key="3">
    <source>
        <dbReference type="SAM" id="MobiDB-lite"/>
    </source>
</evidence>
<feature type="region of interest" description="Disordered" evidence="3">
    <location>
        <begin position="322"/>
        <end position="347"/>
    </location>
</feature>
<dbReference type="OMA" id="CWDGNTA"/>
<evidence type="ECO:0000256" key="1">
    <source>
        <dbReference type="ARBA" id="ARBA00011961"/>
    </source>
</evidence>
<dbReference type="EC" id="2.7.1.172" evidence="1"/>
<dbReference type="Pfam" id="PF03881">
    <property type="entry name" value="Fructosamin_kin"/>
    <property type="match status" value="1"/>
</dbReference>
<gene>
    <name evidence="4" type="ORF">H109_04938</name>
</gene>
<dbReference type="PANTHER" id="PTHR12149">
    <property type="entry name" value="FRUCTOSAMINE 3 KINASE-RELATED PROTEIN"/>
    <property type="match status" value="1"/>
</dbReference>
<feature type="compositionally biased region" description="Basic and acidic residues" evidence="3">
    <location>
        <begin position="330"/>
        <end position="347"/>
    </location>
</feature>
<dbReference type="HOGENOM" id="CLU_036517_1_1_1"/>
<evidence type="ECO:0000256" key="2">
    <source>
        <dbReference type="ARBA" id="ARBA00048655"/>
    </source>
</evidence>
<proteinExistence type="predicted"/>
<dbReference type="PANTHER" id="PTHR12149:SF8">
    <property type="entry name" value="PROTEIN-RIBULOSAMINE 3-KINASE"/>
    <property type="match status" value="1"/>
</dbReference>
<organism evidence="4 5">
    <name type="scientific">Trichophyton interdigitale (strain MR816)</name>
    <dbReference type="NCBI Taxonomy" id="1215338"/>
    <lineage>
        <taxon>Eukaryota</taxon>
        <taxon>Fungi</taxon>
        <taxon>Dikarya</taxon>
        <taxon>Ascomycota</taxon>
        <taxon>Pezizomycotina</taxon>
        <taxon>Eurotiomycetes</taxon>
        <taxon>Eurotiomycetidae</taxon>
        <taxon>Onygenales</taxon>
        <taxon>Arthrodermataceae</taxon>
        <taxon>Trichophyton</taxon>
    </lineage>
</organism>
<accession>A0A059J5J4</accession>
<dbReference type="Proteomes" id="UP000024533">
    <property type="component" value="Unassembled WGS sequence"/>
</dbReference>
<feature type="region of interest" description="Disordered" evidence="3">
    <location>
        <begin position="1"/>
        <end position="24"/>
    </location>
</feature>
<evidence type="ECO:0000313" key="4">
    <source>
        <dbReference type="EMBL" id="KDB23120.1"/>
    </source>
</evidence>
<comment type="caution">
    <text evidence="4">The sequence shown here is derived from an EMBL/GenBank/DDBJ whole genome shotgun (WGS) entry which is preliminary data.</text>
</comment>